<feature type="compositionally biased region" description="Basic and acidic residues" evidence="2">
    <location>
        <begin position="452"/>
        <end position="464"/>
    </location>
</feature>
<organism evidence="4 5">
    <name type="scientific">Daphnia magna</name>
    <dbReference type="NCBI Taxonomy" id="35525"/>
    <lineage>
        <taxon>Eukaryota</taxon>
        <taxon>Metazoa</taxon>
        <taxon>Ecdysozoa</taxon>
        <taxon>Arthropoda</taxon>
        <taxon>Crustacea</taxon>
        <taxon>Branchiopoda</taxon>
        <taxon>Diplostraca</taxon>
        <taxon>Cladocera</taxon>
        <taxon>Anomopoda</taxon>
        <taxon>Daphniidae</taxon>
        <taxon>Daphnia</taxon>
    </lineage>
</organism>
<feature type="compositionally biased region" description="Low complexity" evidence="2">
    <location>
        <begin position="415"/>
        <end position="437"/>
    </location>
</feature>
<protein>
    <recommendedName>
        <fullName evidence="3">BHLH domain-containing protein</fullName>
    </recommendedName>
</protein>
<dbReference type="PROSITE" id="PS50888">
    <property type="entry name" value="BHLH"/>
    <property type="match status" value="1"/>
</dbReference>
<evidence type="ECO:0000256" key="2">
    <source>
        <dbReference type="SAM" id="MobiDB-lite"/>
    </source>
</evidence>
<dbReference type="EMBL" id="JAOYFB010000037">
    <property type="protein sequence ID" value="KAK4023642.1"/>
    <property type="molecule type" value="Genomic_DNA"/>
</dbReference>
<dbReference type="Gene3D" id="4.10.280.10">
    <property type="entry name" value="Helix-loop-helix DNA-binding domain"/>
    <property type="match status" value="1"/>
</dbReference>
<proteinExistence type="predicted"/>
<dbReference type="PANTHER" id="PTHR45851">
    <property type="entry name" value="MYC PROTO-ONCOGENE"/>
    <property type="match status" value="1"/>
</dbReference>
<evidence type="ECO:0000313" key="4">
    <source>
        <dbReference type="EMBL" id="KAK4023642.1"/>
    </source>
</evidence>
<keyword evidence="5" id="KW-1185">Reference proteome</keyword>
<dbReference type="Proteomes" id="UP001234178">
    <property type="component" value="Unassembled WGS sequence"/>
</dbReference>
<dbReference type="PRINTS" id="PR00044">
    <property type="entry name" value="LEUZIPPRMYC"/>
</dbReference>
<dbReference type="SUPFAM" id="SSF47459">
    <property type="entry name" value="HLH, helix-loop-helix DNA-binding domain"/>
    <property type="match status" value="1"/>
</dbReference>
<name>A0ABR0AEU4_9CRUS</name>
<feature type="region of interest" description="Disordered" evidence="2">
    <location>
        <begin position="382"/>
        <end position="464"/>
    </location>
</feature>
<dbReference type="CDD" id="cd11400">
    <property type="entry name" value="bHLHzip_Myc"/>
    <property type="match status" value="1"/>
</dbReference>
<dbReference type="Pfam" id="PF00010">
    <property type="entry name" value="HLH"/>
    <property type="match status" value="1"/>
</dbReference>
<dbReference type="SMART" id="SM00353">
    <property type="entry name" value="HLH"/>
    <property type="match status" value="1"/>
</dbReference>
<feature type="compositionally biased region" description="Basic and acidic residues" evidence="2">
    <location>
        <begin position="393"/>
        <end position="402"/>
    </location>
</feature>
<feature type="domain" description="BHLH" evidence="3">
    <location>
        <begin position="454"/>
        <end position="506"/>
    </location>
</feature>
<feature type="region of interest" description="Disordered" evidence="2">
    <location>
        <begin position="165"/>
        <end position="225"/>
    </location>
</feature>
<feature type="region of interest" description="Disordered" evidence="2">
    <location>
        <begin position="27"/>
        <end position="47"/>
    </location>
</feature>
<dbReference type="InterPro" id="IPR011598">
    <property type="entry name" value="bHLH_dom"/>
</dbReference>
<comment type="caution">
    <text evidence="4">The sequence shown here is derived from an EMBL/GenBank/DDBJ whole genome shotgun (WGS) entry which is preliminary data.</text>
</comment>
<sequence length="538" mass="58556">MAATSFSSMCESLFFGHSDLLLSSTGPCDMTPPVSPSRSNDNDMKKETTSVIDEDLDLGLDELISGLDLPLFFDNLDPDSWFGDLQSDAIVPDILSENKCDVNELRHDCMWAGHCPAEEHRSKKDLVQLPCLLSSSPPESTVLTMPCVLPVVGGCRTRLDTLGSVRPETPISLSDSELDADQLTSDEGSNKIHHSSSSSSGDESESDEDPPMMNYQPTLPPNIHPVRSHQMRKLANNKSLVKTVSSSNLSLIPDHSYSHSDHSYHTQRRPVLSDNLAIPFDLGAPTPSDSEEEIDVVSLGEVLRMNPSAAAAAMTATTGKSLSAGNVASPTNTTAVSHAPLRLKLKVGGTPAASSSGQVLMRKALPSHPSALVRQQLQLAVASAAQQRKHSDHHTSSKKSGDIKLSGKMSHSERSSSSNSSNSSKRPRSSGESGSSSPRKRCSRAASDSEDSCEKRSQHNSMERQRRVDLRNAFEFLRSLIPDLEATDRAAKVVILKKAANFCQGLTNREKQFVSDKDALQKRQEMLRKRLALLQRRR</sequence>
<dbReference type="InterPro" id="IPR002418">
    <property type="entry name" value="Tscrpt_reg_Myc"/>
</dbReference>
<reference evidence="4 5" key="1">
    <citation type="journal article" date="2023" name="Nucleic Acids Res.">
        <title>The hologenome of Daphnia magna reveals possible DNA methylation and microbiome-mediated evolution of the host genome.</title>
        <authorList>
            <person name="Chaturvedi A."/>
            <person name="Li X."/>
            <person name="Dhandapani V."/>
            <person name="Marshall H."/>
            <person name="Kissane S."/>
            <person name="Cuenca-Cambronero M."/>
            <person name="Asole G."/>
            <person name="Calvet F."/>
            <person name="Ruiz-Romero M."/>
            <person name="Marangio P."/>
            <person name="Guigo R."/>
            <person name="Rago D."/>
            <person name="Mirbahai L."/>
            <person name="Eastwood N."/>
            <person name="Colbourne J.K."/>
            <person name="Zhou J."/>
            <person name="Mallon E."/>
            <person name="Orsini L."/>
        </authorList>
    </citation>
    <scope>NUCLEOTIDE SEQUENCE [LARGE SCALE GENOMIC DNA]</scope>
    <source>
        <strain evidence="4">LRV0_1</strain>
    </source>
</reference>
<dbReference type="InterPro" id="IPR050433">
    <property type="entry name" value="Myc_transcription_factors"/>
</dbReference>
<evidence type="ECO:0000313" key="5">
    <source>
        <dbReference type="Proteomes" id="UP001234178"/>
    </source>
</evidence>
<accession>A0ABR0AEU4</accession>
<keyword evidence="1" id="KW-0238">DNA-binding</keyword>
<evidence type="ECO:0000256" key="1">
    <source>
        <dbReference type="ARBA" id="ARBA00023125"/>
    </source>
</evidence>
<evidence type="ECO:0000259" key="3">
    <source>
        <dbReference type="PROSITE" id="PS50888"/>
    </source>
</evidence>
<gene>
    <name evidence="4" type="ORF">OUZ56_009042</name>
</gene>
<dbReference type="InterPro" id="IPR036638">
    <property type="entry name" value="HLH_DNA-bd_sf"/>
</dbReference>